<evidence type="ECO:0000313" key="3">
    <source>
        <dbReference type="Proteomes" id="UP000654075"/>
    </source>
</evidence>
<organism evidence="2 3">
    <name type="scientific">Polarella glacialis</name>
    <name type="common">Dinoflagellate</name>
    <dbReference type="NCBI Taxonomy" id="89957"/>
    <lineage>
        <taxon>Eukaryota</taxon>
        <taxon>Sar</taxon>
        <taxon>Alveolata</taxon>
        <taxon>Dinophyceae</taxon>
        <taxon>Suessiales</taxon>
        <taxon>Suessiaceae</taxon>
        <taxon>Polarella</taxon>
    </lineage>
</organism>
<dbReference type="AlphaFoldDB" id="A0A813FLQ1"/>
<dbReference type="EMBL" id="CAJNNV010025412">
    <property type="protein sequence ID" value="CAE8614353.1"/>
    <property type="molecule type" value="Genomic_DNA"/>
</dbReference>
<gene>
    <name evidence="2" type="ORF">PGLA1383_LOCUS32083</name>
</gene>
<keyword evidence="3" id="KW-1185">Reference proteome</keyword>
<sequence length="172" mass="16846">ASLAALGVAAFLLVASAGDAFLAEHKAQAARPALVTTVPLRSATAVASGAAAATAAVRTPAPQTGDLLKAAASVALLCAAASSLGRRTAAPKKSVRCTALVSLHSPAPMTKPVVAVKEALPAVESVMLFDLEAVSKIITATPAAVPVVVAAVRQSASPAPAPEAVRSPSLST</sequence>
<feature type="non-terminal residue" evidence="2">
    <location>
        <position position="1"/>
    </location>
</feature>
<protein>
    <submittedName>
        <fullName evidence="2">Uncharacterized protein</fullName>
    </submittedName>
</protein>
<evidence type="ECO:0000256" key="1">
    <source>
        <dbReference type="SAM" id="SignalP"/>
    </source>
</evidence>
<comment type="caution">
    <text evidence="2">The sequence shown here is derived from an EMBL/GenBank/DDBJ whole genome shotgun (WGS) entry which is preliminary data.</text>
</comment>
<name>A0A813FLQ1_POLGL</name>
<proteinExistence type="predicted"/>
<reference evidence="2" key="1">
    <citation type="submission" date="2021-02" db="EMBL/GenBank/DDBJ databases">
        <authorList>
            <person name="Dougan E. K."/>
            <person name="Rhodes N."/>
            <person name="Thang M."/>
            <person name="Chan C."/>
        </authorList>
    </citation>
    <scope>NUCLEOTIDE SEQUENCE</scope>
</reference>
<keyword evidence="1" id="KW-0732">Signal</keyword>
<feature type="non-terminal residue" evidence="2">
    <location>
        <position position="172"/>
    </location>
</feature>
<feature type="chain" id="PRO_5032382685" evidence="1">
    <location>
        <begin position="21"/>
        <end position="172"/>
    </location>
</feature>
<feature type="signal peptide" evidence="1">
    <location>
        <begin position="1"/>
        <end position="20"/>
    </location>
</feature>
<accession>A0A813FLQ1</accession>
<evidence type="ECO:0000313" key="2">
    <source>
        <dbReference type="EMBL" id="CAE8614353.1"/>
    </source>
</evidence>
<dbReference type="Proteomes" id="UP000654075">
    <property type="component" value="Unassembled WGS sequence"/>
</dbReference>